<evidence type="ECO:0000256" key="2">
    <source>
        <dbReference type="ARBA" id="ARBA00023125"/>
    </source>
</evidence>
<dbReference type="InterPro" id="IPR011991">
    <property type="entry name" value="ArsR-like_HTH"/>
</dbReference>
<dbReference type="EMBL" id="WEGJ01000049">
    <property type="protein sequence ID" value="MQY16258.1"/>
    <property type="molecule type" value="Genomic_DNA"/>
</dbReference>
<dbReference type="InterPro" id="IPR036390">
    <property type="entry name" value="WH_DNA-bd_sf"/>
</dbReference>
<sequence length="306" mass="33462">MLEVKFTLDDVARTRFAISPLWEVVAGVRVLKGAPDQTLHRRWLERVRPRLAASRLDLSPLTELIPVEGSIPGFLCPPPTTPQPSLDVELAALRSTPAEWIRTPGVELARLADTVAAYWELAMAPYWPRIRTLLEGDVLHRARRLAEGGAQRLFDDLDPQIAWDSGTLQLASRCARGARRLDGRGLLLVPSAFVSPRVFSVTGEVWQPTVRYPPRGLATLWTPRRTSAPEGLAAVLGRTRARLLAELVEPATTTDLAGRLSLTAGGVSQHLTALRRAGLVTPHRTGRVVLYARTSAAETLLRAAGP</sequence>
<keyword evidence="3" id="KW-0804">Transcription</keyword>
<dbReference type="RefSeq" id="WP_153457040.1">
    <property type="nucleotide sequence ID" value="NZ_WEGJ01000049.1"/>
</dbReference>
<feature type="domain" description="HTH arsR-type" evidence="4">
    <location>
        <begin position="220"/>
        <end position="306"/>
    </location>
</feature>
<dbReference type="InterPro" id="IPR001845">
    <property type="entry name" value="HTH_ArsR_DNA-bd_dom"/>
</dbReference>
<dbReference type="InterPro" id="IPR051011">
    <property type="entry name" value="Metal_resp_trans_reg"/>
</dbReference>
<comment type="caution">
    <text evidence="5">The sequence shown here is derived from an EMBL/GenBank/DDBJ whole genome shotgun (WGS) entry which is preliminary data.</text>
</comment>
<dbReference type="Proteomes" id="UP000466345">
    <property type="component" value="Unassembled WGS sequence"/>
</dbReference>
<dbReference type="InterPro" id="IPR045981">
    <property type="entry name" value="DUF5937"/>
</dbReference>
<dbReference type="Pfam" id="PF12840">
    <property type="entry name" value="HTH_20"/>
    <property type="match status" value="1"/>
</dbReference>
<dbReference type="Gene3D" id="1.10.10.10">
    <property type="entry name" value="Winged helix-like DNA-binding domain superfamily/Winged helix DNA-binding domain"/>
    <property type="match status" value="1"/>
</dbReference>
<dbReference type="GO" id="GO:0003700">
    <property type="term" value="F:DNA-binding transcription factor activity"/>
    <property type="evidence" value="ECO:0007669"/>
    <property type="project" value="InterPro"/>
</dbReference>
<reference evidence="5 6" key="1">
    <citation type="submission" date="2019-10" db="EMBL/GenBank/DDBJ databases">
        <title>Streptomyces smaragdinus sp. nov. and Streptomyces fabii sp. nov., isolated from the gut of fungus growing-termite Macrotermes natalensis.</title>
        <authorList>
            <person name="Schwitalla J."/>
            <person name="Benndorf R."/>
            <person name="Martin K."/>
            <person name="De Beer W."/>
            <person name="Kaster A.-K."/>
            <person name="Vollmers J."/>
            <person name="Poulsen M."/>
            <person name="Beemelmanns C."/>
        </authorList>
    </citation>
    <scope>NUCLEOTIDE SEQUENCE [LARGE SCALE GENOMIC DNA]</scope>
    <source>
        <strain evidence="5 6">RB5</strain>
    </source>
</reference>
<dbReference type="AlphaFoldDB" id="A0A7K0CS56"/>
<proteinExistence type="predicted"/>
<evidence type="ECO:0000259" key="4">
    <source>
        <dbReference type="PROSITE" id="PS50987"/>
    </source>
</evidence>
<evidence type="ECO:0000256" key="1">
    <source>
        <dbReference type="ARBA" id="ARBA00023015"/>
    </source>
</evidence>
<dbReference type="SMART" id="SM00418">
    <property type="entry name" value="HTH_ARSR"/>
    <property type="match status" value="1"/>
</dbReference>
<dbReference type="SUPFAM" id="SSF46785">
    <property type="entry name" value="Winged helix' DNA-binding domain"/>
    <property type="match status" value="1"/>
</dbReference>
<keyword evidence="1" id="KW-0805">Transcription regulation</keyword>
<dbReference type="PROSITE" id="PS50987">
    <property type="entry name" value="HTH_ARSR_2"/>
    <property type="match status" value="1"/>
</dbReference>
<dbReference type="InterPro" id="IPR036388">
    <property type="entry name" value="WH-like_DNA-bd_sf"/>
</dbReference>
<gene>
    <name evidence="5" type="ORF">SRB5_64560</name>
</gene>
<dbReference type="PANTHER" id="PTHR43132:SF8">
    <property type="entry name" value="HTH-TYPE TRANSCRIPTIONAL REGULATOR KMTR"/>
    <property type="match status" value="1"/>
</dbReference>
<evidence type="ECO:0000256" key="3">
    <source>
        <dbReference type="ARBA" id="ARBA00023163"/>
    </source>
</evidence>
<organism evidence="5 6">
    <name type="scientific">Streptomyces smaragdinus</name>
    <dbReference type="NCBI Taxonomy" id="2585196"/>
    <lineage>
        <taxon>Bacteria</taxon>
        <taxon>Bacillati</taxon>
        <taxon>Actinomycetota</taxon>
        <taxon>Actinomycetes</taxon>
        <taxon>Kitasatosporales</taxon>
        <taxon>Streptomycetaceae</taxon>
        <taxon>Streptomyces</taxon>
    </lineage>
</organism>
<evidence type="ECO:0000313" key="5">
    <source>
        <dbReference type="EMBL" id="MQY16258.1"/>
    </source>
</evidence>
<evidence type="ECO:0000313" key="6">
    <source>
        <dbReference type="Proteomes" id="UP000466345"/>
    </source>
</evidence>
<keyword evidence="6" id="KW-1185">Reference proteome</keyword>
<dbReference type="GO" id="GO:0003677">
    <property type="term" value="F:DNA binding"/>
    <property type="evidence" value="ECO:0007669"/>
    <property type="project" value="UniProtKB-KW"/>
</dbReference>
<dbReference type="PANTHER" id="PTHR43132">
    <property type="entry name" value="ARSENICAL RESISTANCE OPERON REPRESSOR ARSR-RELATED"/>
    <property type="match status" value="1"/>
</dbReference>
<protein>
    <recommendedName>
        <fullName evidence="4">HTH arsR-type domain-containing protein</fullName>
    </recommendedName>
</protein>
<accession>A0A7K0CS56</accession>
<keyword evidence="2" id="KW-0238">DNA-binding</keyword>
<dbReference type="Pfam" id="PF19361">
    <property type="entry name" value="DUF5937"/>
    <property type="match status" value="1"/>
</dbReference>
<dbReference type="CDD" id="cd00090">
    <property type="entry name" value="HTH_ARSR"/>
    <property type="match status" value="1"/>
</dbReference>
<name>A0A7K0CS56_9ACTN</name>
<dbReference type="OrthoDB" id="3460651at2"/>